<keyword evidence="3" id="KW-1185">Reference proteome</keyword>
<dbReference type="Proteomes" id="UP000283530">
    <property type="component" value="Unassembled WGS sequence"/>
</dbReference>
<dbReference type="Gene3D" id="3.40.50.1820">
    <property type="entry name" value="alpha/beta hydrolase"/>
    <property type="match status" value="1"/>
</dbReference>
<dbReference type="SUPFAM" id="SSF53474">
    <property type="entry name" value="alpha/beta-Hydrolases"/>
    <property type="match status" value="1"/>
</dbReference>
<dbReference type="STRING" id="337451.A0A3S3NUL0"/>
<dbReference type="InterPro" id="IPR002925">
    <property type="entry name" value="Dienelactn_hydro"/>
</dbReference>
<protein>
    <submittedName>
        <fullName evidence="2">Endo-1,3/1,4-beta-D-glucanase-like protein</fullName>
    </submittedName>
</protein>
<gene>
    <name evidence="2" type="ORF">CKAN_02403900</name>
</gene>
<dbReference type="InterPro" id="IPR029058">
    <property type="entry name" value="AB_hydrolase_fold"/>
</dbReference>
<evidence type="ECO:0000313" key="3">
    <source>
        <dbReference type="Proteomes" id="UP000283530"/>
    </source>
</evidence>
<reference evidence="2 3" key="1">
    <citation type="journal article" date="2019" name="Nat. Plants">
        <title>Stout camphor tree genome fills gaps in understanding of flowering plant genome evolution.</title>
        <authorList>
            <person name="Chaw S.M."/>
            <person name="Liu Y.C."/>
            <person name="Wu Y.W."/>
            <person name="Wang H.Y."/>
            <person name="Lin C.I."/>
            <person name="Wu C.S."/>
            <person name="Ke H.M."/>
            <person name="Chang L.Y."/>
            <person name="Hsu C.Y."/>
            <person name="Yang H.T."/>
            <person name="Sudianto E."/>
            <person name="Hsu M.H."/>
            <person name="Wu K.P."/>
            <person name="Wang L.N."/>
            <person name="Leebens-Mack J.H."/>
            <person name="Tsai I.J."/>
        </authorList>
    </citation>
    <scope>NUCLEOTIDE SEQUENCE [LARGE SCALE GENOMIC DNA]</scope>
    <source>
        <strain evidence="3">cv. Chaw 1501</strain>
        <tissue evidence="2">Young leaves</tissue>
    </source>
</reference>
<dbReference type="PANTHER" id="PTHR17630:SF44">
    <property type="entry name" value="PROTEIN AIM2"/>
    <property type="match status" value="1"/>
</dbReference>
<dbReference type="PANTHER" id="PTHR17630">
    <property type="entry name" value="DIENELACTONE HYDROLASE"/>
    <property type="match status" value="1"/>
</dbReference>
<feature type="domain" description="Dienelactone hydrolase" evidence="1">
    <location>
        <begin position="31"/>
        <end position="229"/>
    </location>
</feature>
<evidence type="ECO:0000313" key="2">
    <source>
        <dbReference type="EMBL" id="RWR94730.1"/>
    </source>
</evidence>
<dbReference type="OrthoDB" id="17560at2759"/>
<dbReference type="AlphaFoldDB" id="A0A3S3NUL0"/>
<name>A0A3S3NUL0_9MAGN</name>
<comment type="caution">
    <text evidence="2">The sequence shown here is derived from an EMBL/GenBank/DDBJ whole genome shotgun (WGS) entry which is preliminary data.</text>
</comment>
<evidence type="ECO:0000259" key="1">
    <source>
        <dbReference type="Pfam" id="PF01738"/>
    </source>
</evidence>
<proteinExistence type="predicted"/>
<dbReference type="EMBL" id="QPKB01000011">
    <property type="protein sequence ID" value="RWR94730.1"/>
    <property type="molecule type" value="Genomic_DNA"/>
</dbReference>
<organism evidence="2 3">
    <name type="scientific">Cinnamomum micranthum f. kanehirae</name>
    <dbReference type="NCBI Taxonomy" id="337451"/>
    <lineage>
        <taxon>Eukaryota</taxon>
        <taxon>Viridiplantae</taxon>
        <taxon>Streptophyta</taxon>
        <taxon>Embryophyta</taxon>
        <taxon>Tracheophyta</taxon>
        <taxon>Spermatophyta</taxon>
        <taxon>Magnoliopsida</taxon>
        <taxon>Magnoliidae</taxon>
        <taxon>Laurales</taxon>
        <taxon>Lauraceae</taxon>
        <taxon>Cinnamomum</taxon>
    </lineage>
</organism>
<accession>A0A3S3NUL0</accession>
<sequence>MASSQCCENPPILSSTCGEGTVENLGGLKTYITGSPLSHRAAILISDVFGYEAPNLRKLADKVAAAGFYVVVPDFFYGNAFVYGDPVNLIPVWMKSHGTDKGYEDAKAIIEDLKSKGTYAIGAAGLCWGAKVVVELAKSCQIQAAVMCHPSFVKSPISILAAEIDNYCPPELVKQFEEILSGKPEVDSFVKIFPGAAHGWTVRYNLDDEAAVNLAEESHQDMLAWFTKHLKYEERTSLI</sequence>
<dbReference type="Pfam" id="PF01738">
    <property type="entry name" value="DLH"/>
    <property type="match status" value="1"/>
</dbReference>
<dbReference type="GO" id="GO:0016787">
    <property type="term" value="F:hydrolase activity"/>
    <property type="evidence" value="ECO:0007669"/>
    <property type="project" value="InterPro"/>
</dbReference>